<dbReference type="OrthoDB" id="1412182at2759"/>
<keyword evidence="3" id="KW-1185">Reference proteome</keyword>
<dbReference type="EMBL" id="DF973170">
    <property type="protein sequence ID" value="GAU17357.1"/>
    <property type="molecule type" value="Genomic_DNA"/>
</dbReference>
<feature type="domain" description="Transposase-associated" evidence="1">
    <location>
        <begin position="3"/>
        <end position="82"/>
    </location>
</feature>
<dbReference type="AlphaFoldDB" id="A0A2Z6LN62"/>
<dbReference type="InterPro" id="IPR029480">
    <property type="entry name" value="Transpos_assoc"/>
</dbReference>
<organism evidence="2 3">
    <name type="scientific">Trifolium subterraneum</name>
    <name type="common">Subterranean clover</name>
    <dbReference type="NCBI Taxonomy" id="3900"/>
    <lineage>
        <taxon>Eukaryota</taxon>
        <taxon>Viridiplantae</taxon>
        <taxon>Streptophyta</taxon>
        <taxon>Embryophyta</taxon>
        <taxon>Tracheophyta</taxon>
        <taxon>Spermatophyta</taxon>
        <taxon>Magnoliopsida</taxon>
        <taxon>eudicotyledons</taxon>
        <taxon>Gunneridae</taxon>
        <taxon>Pentapetalae</taxon>
        <taxon>rosids</taxon>
        <taxon>fabids</taxon>
        <taxon>Fabales</taxon>
        <taxon>Fabaceae</taxon>
        <taxon>Papilionoideae</taxon>
        <taxon>50 kb inversion clade</taxon>
        <taxon>NPAAA clade</taxon>
        <taxon>Hologalegina</taxon>
        <taxon>IRL clade</taxon>
        <taxon>Trifolieae</taxon>
        <taxon>Trifolium</taxon>
    </lineage>
</organism>
<evidence type="ECO:0000313" key="2">
    <source>
        <dbReference type="EMBL" id="GAU17357.1"/>
    </source>
</evidence>
<accession>A0A2Z6LN62</accession>
<dbReference type="Pfam" id="PF13963">
    <property type="entry name" value="Transpos_assoc"/>
    <property type="match status" value="1"/>
</dbReference>
<sequence length="290" mass="33157">MDRRWMYDRCYDGGQVKEILKLGVELFIDAVKQNPIVRKIGGIRCPCAVCQCRRIHSEDDIKYHLERKGFQLNYLIWTSHGETFPSDQGASSSAGPMSLASQNYHGRYPFNAMNDMIGNALGFHEANEDEYEADEPPNAEAQRFYNFLKQTNEPLLIEGCTDSKLSVCIRLLGIKSNYLVAELALDQIAKLVLDTRKYQEEASTKKVDLWSKRVRMCQSCFFTLRPPWPPLSCPECVSPDSSLCGRFGRRKHLPASYFAAASGRRVQKVNFLNDWTRTRLWTGIQLGLVR</sequence>
<reference evidence="3" key="1">
    <citation type="journal article" date="2017" name="Front. Plant Sci.">
        <title>Climate Clever Clovers: New Paradigm to Reduce the Environmental Footprint of Ruminants by Breeding Low Methanogenic Forages Utilizing Haplotype Variation.</title>
        <authorList>
            <person name="Kaur P."/>
            <person name="Appels R."/>
            <person name="Bayer P.E."/>
            <person name="Keeble-Gagnere G."/>
            <person name="Wang J."/>
            <person name="Hirakawa H."/>
            <person name="Shirasawa K."/>
            <person name="Vercoe P."/>
            <person name="Stefanova K."/>
            <person name="Durmic Z."/>
            <person name="Nichols P."/>
            <person name="Revell C."/>
            <person name="Isobe S.N."/>
            <person name="Edwards D."/>
            <person name="Erskine W."/>
        </authorList>
    </citation>
    <scope>NUCLEOTIDE SEQUENCE [LARGE SCALE GENOMIC DNA]</scope>
    <source>
        <strain evidence="3">cv. Daliak</strain>
    </source>
</reference>
<proteinExistence type="predicted"/>
<evidence type="ECO:0000313" key="3">
    <source>
        <dbReference type="Proteomes" id="UP000242715"/>
    </source>
</evidence>
<dbReference type="Proteomes" id="UP000242715">
    <property type="component" value="Unassembled WGS sequence"/>
</dbReference>
<name>A0A2Z6LN62_TRISU</name>
<evidence type="ECO:0000259" key="1">
    <source>
        <dbReference type="Pfam" id="PF13963"/>
    </source>
</evidence>
<gene>
    <name evidence="2" type="ORF">TSUD_232330</name>
</gene>
<protein>
    <recommendedName>
        <fullName evidence="1">Transposase-associated domain-containing protein</fullName>
    </recommendedName>
</protein>